<dbReference type="InterPro" id="IPR006638">
    <property type="entry name" value="Elp3/MiaA/NifB-like_rSAM"/>
</dbReference>
<dbReference type="CDD" id="cd01335">
    <property type="entry name" value="Radical_SAM"/>
    <property type="match status" value="1"/>
</dbReference>
<evidence type="ECO:0000256" key="6">
    <source>
        <dbReference type="ARBA" id="ARBA00023014"/>
    </source>
</evidence>
<keyword evidence="3" id="KW-0949">S-adenosyl-L-methionine</keyword>
<dbReference type="PANTHER" id="PTHR43583">
    <property type="entry name" value="2-IMINOACETATE SYNTHASE"/>
    <property type="match status" value="1"/>
</dbReference>
<keyword evidence="2" id="KW-0004">4Fe-4S</keyword>
<dbReference type="KEGG" id="pson:JI735_26695"/>
<dbReference type="SFLD" id="SFLDS00029">
    <property type="entry name" value="Radical_SAM"/>
    <property type="match status" value="1"/>
</dbReference>
<dbReference type="Pfam" id="PF04055">
    <property type="entry name" value="Radical_SAM"/>
    <property type="match status" value="1"/>
</dbReference>
<dbReference type="GO" id="GO:0044272">
    <property type="term" value="P:sulfur compound biosynthetic process"/>
    <property type="evidence" value="ECO:0007669"/>
    <property type="project" value="UniProtKB-ARBA"/>
</dbReference>
<evidence type="ECO:0000256" key="3">
    <source>
        <dbReference type="ARBA" id="ARBA00022691"/>
    </source>
</evidence>
<dbReference type="PROSITE" id="PS51918">
    <property type="entry name" value="RADICAL_SAM"/>
    <property type="match status" value="1"/>
</dbReference>
<dbReference type="PANTHER" id="PTHR43583:SF2">
    <property type="entry name" value="THIAZOLE BIOSYNTHESIS PROTEIN"/>
    <property type="match status" value="1"/>
</dbReference>
<dbReference type="SFLD" id="SFLDG01081">
    <property type="entry name" value="cleavage_of_the_Ca-Cb_bond_in"/>
    <property type="match status" value="1"/>
</dbReference>
<evidence type="ECO:0000313" key="9">
    <source>
        <dbReference type="EMBL" id="QQZ60100.1"/>
    </source>
</evidence>
<evidence type="ECO:0000256" key="4">
    <source>
        <dbReference type="ARBA" id="ARBA00022723"/>
    </source>
</evidence>
<dbReference type="AlphaFoldDB" id="A0A974SD88"/>
<evidence type="ECO:0000259" key="8">
    <source>
        <dbReference type="PROSITE" id="PS51918"/>
    </source>
</evidence>
<keyword evidence="10" id="KW-1185">Reference proteome</keyword>
<dbReference type="InterPro" id="IPR058240">
    <property type="entry name" value="rSAM_sf"/>
</dbReference>
<dbReference type="SMART" id="SM00876">
    <property type="entry name" value="BATS"/>
    <property type="match status" value="1"/>
</dbReference>
<comment type="cofactor">
    <cofactor evidence="1">
        <name>[4Fe-4S] cluster</name>
        <dbReference type="ChEBI" id="CHEBI:49883"/>
    </cofactor>
</comment>
<comment type="cofactor">
    <cofactor evidence="7">
        <name>[2Fe-2S] cluster</name>
        <dbReference type="ChEBI" id="CHEBI:190135"/>
    </cofactor>
</comment>
<proteinExistence type="predicted"/>
<keyword evidence="6" id="KW-0411">Iron-sulfur</keyword>
<evidence type="ECO:0000256" key="7">
    <source>
        <dbReference type="ARBA" id="ARBA00034078"/>
    </source>
</evidence>
<dbReference type="GO" id="GO:0046872">
    <property type="term" value="F:metal ion binding"/>
    <property type="evidence" value="ECO:0007669"/>
    <property type="project" value="UniProtKB-KW"/>
</dbReference>
<dbReference type="InterPro" id="IPR013785">
    <property type="entry name" value="Aldolase_TIM"/>
</dbReference>
<evidence type="ECO:0000313" key="10">
    <source>
        <dbReference type="Proteomes" id="UP000595841"/>
    </source>
</evidence>
<sequence length="504" mass="56619">MNKLNERRTADFIQDEEIREALQYGSDAASDPQIIAAILEKAKACKGLSSREAAVLLHVEDKETLEQLYRVSRGIKEQIYGNRIVLFAPLYVSNYCVNNCVYCGYKHSNSEFARSRLNAAEITEEVKVLQALGHKRLVLEAGEDPRNCSIDYIIDCIRTIYDTKLDNGSIRRINVNIAATTEEDYRRLAAAGIGTYILFQETYHRPSYRNFHPEGPKHDYDWHTTAMDRAMAAGIDDVGIGVLYGLYDHKYDTIAMLKHAEHLEQAFGCGPHTISVPRLRAAENVNLDNYPHLVSDADFARIVAVLRMAVPYTGMILSTREDSEFRDQIIRLGISQISAGSATGVGAYSVNKNKEDTPQFTVGDHRSPMEIIKSLCKDGYVPSYCTACYREGRTGDRFMQLAKSGQIHNVCQPNSLMTFQEYLLDYADEEMRAIGEQTIRENLERIPREGVRKATREQLQRIHAGRGICGSSVNVPGRELTPGLICKKAEYSTGTGVKKINLQI</sequence>
<keyword evidence="4" id="KW-0479">Metal-binding</keyword>
<dbReference type="InterPro" id="IPR007197">
    <property type="entry name" value="rSAM"/>
</dbReference>
<gene>
    <name evidence="9" type="primary">hydG</name>
    <name evidence="9" type="ORF">JI735_26695</name>
</gene>
<reference evidence="9 10" key="1">
    <citation type="submission" date="2021-01" db="EMBL/GenBank/DDBJ databases">
        <title>Whole genome sequence of Paenibacillus sonchi LMG 24727 for comparative genomics.</title>
        <authorList>
            <person name="Lee G."/>
            <person name="Kim M.-J."/>
            <person name="Lim K."/>
            <person name="Shin J.-H."/>
        </authorList>
    </citation>
    <scope>NUCLEOTIDE SEQUENCE [LARGE SCALE GENOMIC DNA]</scope>
    <source>
        <strain evidence="9 10">LMG 24727</strain>
    </source>
</reference>
<dbReference type="SUPFAM" id="SSF102114">
    <property type="entry name" value="Radical SAM enzymes"/>
    <property type="match status" value="1"/>
</dbReference>
<dbReference type="GO" id="GO:0003824">
    <property type="term" value="F:catalytic activity"/>
    <property type="evidence" value="ECO:0007669"/>
    <property type="project" value="InterPro"/>
</dbReference>
<protein>
    <submittedName>
        <fullName evidence="9">[FeFe] hydrogenase H-cluster radical SAM maturase HydG</fullName>
    </submittedName>
</protein>
<dbReference type="GO" id="GO:0042364">
    <property type="term" value="P:water-soluble vitamin biosynthetic process"/>
    <property type="evidence" value="ECO:0007669"/>
    <property type="project" value="UniProtKB-ARBA"/>
</dbReference>
<dbReference type="Pfam" id="PF06968">
    <property type="entry name" value="BATS"/>
    <property type="match status" value="1"/>
</dbReference>
<dbReference type="InterPro" id="IPR034428">
    <property type="entry name" value="ThiH/NoCL/HydG-like"/>
</dbReference>
<dbReference type="SFLD" id="SFLDG01060">
    <property type="entry name" value="BATS_domain_containing"/>
    <property type="match status" value="1"/>
</dbReference>
<dbReference type="GO" id="GO:0051539">
    <property type="term" value="F:4 iron, 4 sulfur cluster binding"/>
    <property type="evidence" value="ECO:0007669"/>
    <property type="project" value="UniProtKB-KW"/>
</dbReference>
<evidence type="ECO:0000256" key="2">
    <source>
        <dbReference type="ARBA" id="ARBA00022485"/>
    </source>
</evidence>
<dbReference type="Proteomes" id="UP000595841">
    <property type="component" value="Chromosome"/>
</dbReference>
<dbReference type="EMBL" id="CP068595">
    <property type="protein sequence ID" value="QQZ60100.1"/>
    <property type="molecule type" value="Genomic_DNA"/>
</dbReference>
<dbReference type="InterPro" id="IPR024007">
    <property type="entry name" value="FeFe-hyd_mat_HydG"/>
</dbReference>
<evidence type="ECO:0000256" key="1">
    <source>
        <dbReference type="ARBA" id="ARBA00001966"/>
    </source>
</evidence>
<name>A0A974SD88_9BACL</name>
<dbReference type="Gene3D" id="3.20.20.70">
    <property type="entry name" value="Aldolase class I"/>
    <property type="match status" value="1"/>
</dbReference>
<dbReference type="SFLD" id="SFLDF00319">
    <property type="entry name" value="Fe_hydrogenase_maturase_(HydG"/>
    <property type="match status" value="1"/>
</dbReference>
<accession>A0A974SD88</accession>
<keyword evidence="5" id="KW-0408">Iron</keyword>
<dbReference type="NCBIfam" id="TIGR03955">
    <property type="entry name" value="rSAM_HydG"/>
    <property type="match status" value="1"/>
</dbReference>
<dbReference type="SMART" id="SM00729">
    <property type="entry name" value="Elp3"/>
    <property type="match status" value="1"/>
</dbReference>
<organism evidence="9 10">
    <name type="scientific">Paenibacillus sonchi</name>
    <dbReference type="NCBI Taxonomy" id="373687"/>
    <lineage>
        <taxon>Bacteria</taxon>
        <taxon>Bacillati</taxon>
        <taxon>Bacillota</taxon>
        <taxon>Bacilli</taxon>
        <taxon>Bacillales</taxon>
        <taxon>Paenibacillaceae</taxon>
        <taxon>Paenibacillus</taxon>
        <taxon>Paenibacillus sonchi group</taxon>
    </lineage>
</organism>
<evidence type="ECO:0000256" key="5">
    <source>
        <dbReference type="ARBA" id="ARBA00023004"/>
    </source>
</evidence>
<dbReference type="InterPro" id="IPR010722">
    <property type="entry name" value="BATS_dom"/>
</dbReference>
<feature type="domain" description="Radical SAM core" evidence="8">
    <location>
        <begin position="80"/>
        <end position="312"/>
    </location>
</feature>